<evidence type="ECO:0008006" key="4">
    <source>
        <dbReference type="Google" id="ProtNLM"/>
    </source>
</evidence>
<dbReference type="RefSeq" id="WP_013323759.1">
    <property type="nucleotide sequence ID" value="NC_014501.1"/>
</dbReference>
<protein>
    <recommendedName>
        <fullName evidence="4">DUF928 domain-containing protein</fullName>
    </recommendedName>
</protein>
<proteinExistence type="predicted"/>
<dbReference type="KEGG" id="cyj:Cyan7822_3755"/>
<dbReference type="AlphaFoldDB" id="E0UI39"/>
<reference evidence="3" key="1">
    <citation type="journal article" date="2011" name="MBio">
        <title>Novel metabolic attributes of the genus Cyanothece, comprising a group of unicellular nitrogen-fixing Cyanobacteria.</title>
        <authorList>
            <person name="Bandyopadhyay A."/>
            <person name="Elvitigala T."/>
            <person name="Welsh E."/>
            <person name="Stockel J."/>
            <person name="Liberton M."/>
            <person name="Min H."/>
            <person name="Sherman L.A."/>
            <person name="Pakrasi H.B."/>
        </authorList>
    </citation>
    <scope>NUCLEOTIDE SEQUENCE [LARGE SCALE GENOMIC DNA]</scope>
    <source>
        <strain evidence="3">PCC 7822</strain>
    </source>
</reference>
<dbReference type="Proteomes" id="UP000008206">
    <property type="component" value="Chromosome"/>
</dbReference>
<feature type="chain" id="PRO_5003141284" description="DUF928 domain-containing protein" evidence="1">
    <location>
        <begin position="29"/>
        <end position="271"/>
    </location>
</feature>
<name>E0UI39_GLOV7</name>
<evidence type="ECO:0000256" key="1">
    <source>
        <dbReference type="SAM" id="SignalP"/>
    </source>
</evidence>
<keyword evidence="3" id="KW-1185">Reference proteome</keyword>
<evidence type="ECO:0000313" key="3">
    <source>
        <dbReference type="Proteomes" id="UP000008206"/>
    </source>
</evidence>
<dbReference type="Pfam" id="PF06051">
    <property type="entry name" value="DUF928"/>
    <property type="match status" value="1"/>
</dbReference>
<accession>E0UI39</accession>
<evidence type="ECO:0000313" key="2">
    <source>
        <dbReference type="EMBL" id="ADN15691.1"/>
    </source>
</evidence>
<dbReference type="OrthoDB" id="513783at2"/>
<organism evidence="2 3">
    <name type="scientific">Gloeothece verrucosa (strain PCC 7822)</name>
    <name type="common">Cyanothece sp. (strain PCC 7822)</name>
    <dbReference type="NCBI Taxonomy" id="497965"/>
    <lineage>
        <taxon>Bacteria</taxon>
        <taxon>Bacillati</taxon>
        <taxon>Cyanobacteriota</taxon>
        <taxon>Cyanophyceae</taxon>
        <taxon>Oscillatoriophycideae</taxon>
        <taxon>Chroococcales</taxon>
        <taxon>Aphanothecaceae</taxon>
        <taxon>Gloeothece</taxon>
        <taxon>Gloeothece verrucosa</taxon>
    </lineage>
</organism>
<sequence>MFKTLKPYKLLTLINLALFLSCAELPLAEQVRANNSNNSSHIFPVRRVGGGTRGECIQAQATSLNGSSLPCPSLIALIPEQLVITSSVTPTLLFYIPAIGNYEKIQVEFILRNEQDQSVSQASFTSSGQGGIISFTIPKSQSFQGLKTEQNYHWYLSIIYDSRDRSHDEVVEGWLRHRPLETALASQLASSTPLERVQLYQQHNLWHEALYTLAELKRSHPDDPAIAQMWTGLLGAIDLNMVANEPLINQISQPQWSFNTRLSDKITYRPI</sequence>
<dbReference type="eggNOG" id="COG3087">
    <property type="taxonomic scope" value="Bacteria"/>
</dbReference>
<gene>
    <name evidence="2" type="ordered locus">Cyan7822_3755</name>
</gene>
<dbReference type="STRING" id="497965.Cyan7822_3755"/>
<keyword evidence="1" id="KW-0732">Signal</keyword>
<dbReference type="InterPro" id="IPR010328">
    <property type="entry name" value="DUF928"/>
</dbReference>
<dbReference type="HOGENOM" id="CLU_061545_2_0_3"/>
<dbReference type="EMBL" id="CP002198">
    <property type="protein sequence ID" value="ADN15691.1"/>
    <property type="molecule type" value="Genomic_DNA"/>
</dbReference>
<dbReference type="PROSITE" id="PS51257">
    <property type="entry name" value="PROKAR_LIPOPROTEIN"/>
    <property type="match status" value="1"/>
</dbReference>
<feature type="signal peptide" evidence="1">
    <location>
        <begin position="1"/>
        <end position="28"/>
    </location>
</feature>